<proteinExistence type="predicted"/>
<dbReference type="GO" id="GO:0032543">
    <property type="term" value="P:mitochondrial translation"/>
    <property type="evidence" value="ECO:0007669"/>
    <property type="project" value="TreeGrafter"/>
</dbReference>
<dbReference type="SMART" id="SM00838">
    <property type="entry name" value="EFG_C"/>
    <property type="match status" value="1"/>
</dbReference>
<reference evidence="5" key="1">
    <citation type="submission" date="2022-07" db="EMBL/GenBank/DDBJ databases">
        <title>Genome analysis of Parmales, a sister group of diatoms, reveals the evolutionary specialization of diatoms from phago-mixotrophs to photoautotrophs.</title>
        <authorList>
            <person name="Ban H."/>
            <person name="Sato S."/>
            <person name="Yoshikawa S."/>
            <person name="Kazumasa Y."/>
            <person name="Nakamura Y."/>
            <person name="Ichinomiya M."/>
            <person name="Saitoh K."/>
            <person name="Sato N."/>
            <person name="Blanc-Mathieu R."/>
            <person name="Endo H."/>
            <person name="Kuwata A."/>
            <person name="Ogata H."/>
        </authorList>
    </citation>
    <scope>NUCLEOTIDE SEQUENCE</scope>
</reference>
<dbReference type="AlphaFoldDB" id="A0A9W7G4P8"/>
<keyword evidence="6" id="KW-1185">Reference proteome</keyword>
<dbReference type="Gene3D" id="3.30.70.240">
    <property type="match status" value="1"/>
</dbReference>
<keyword evidence="1" id="KW-0547">Nucleotide-binding</keyword>
<evidence type="ECO:0000313" key="6">
    <source>
        <dbReference type="Proteomes" id="UP001165082"/>
    </source>
</evidence>
<protein>
    <recommendedName>
        <fullName evidence="4">Elongation factor EFG domain-containing protein</fullName>
    </recommendedName>
</protein>
<dbReference type="CDD" id="cd03713">
    <property type="entry name" value="EFG_mtEFG_C"/>
    <property type="match status" value="1"/>
</dbReference>
<dbReference type="Pfam" id="PF00679">
    <property type="entry name" value="EFG_C"/>
    <property type="match status" value="1"/>
</dbReference>
<evidence type="ECO:0000256" key="3">
    <source>
        <dbReference type="ARBA" id="ARBA00023134"/>
    </source>
</evidence>
<dbReference type="SUPFAM" id="SSF54980">
    <property type="entry name" value="EF-G C-terminal domain-like"/>
    <property type="match status" value="1"/>
</dbReference>
<dbReference type="EMBL" id="BRXZ01007716">
    <property type="protein sequence ID" value="GMI32863.1"/>
    <property type="molecule type" value="Genomic_DNA"/>
</dbReference>
<name>A0A9W7G4P8_9STRA</name>
<dbReference type="GO" id="GO:0003924">
    <property type="term" value="F:GTPase activity"/>
    <property type="evidence" value="ECO:0007669"/>
    <property type="project" value="TreeGrafter"/>
</dbReference>
<feature type="domain" description="Elongation factor EFG" evidence="4">
    <location>
        <begin position="126"/>
        <end position="207"/>
    </location>
</feature>
<organism evidence="5 6">
    <name type="scientific">Triparma retinervis</name>
    <dbReference type="NCBI Taxonomy" id="2557542"/>
    <lineage>
        <taxon>Eukaryota</taxon>
        <taxon>Sar</taxon>
        <taxon>Stramenopiles</taxon>
        <taxon>Ochrophyta</taxon>
        <taxon>Bolidophyceae</taxon>
        <taxon>Parmales</taxon>
        <taxon>Triparmaceae</taxon>
        <taxon>Triparma</taxon>
    </lineage>
</organism>
<comment type="caution">
    <text evidence="5">The sequence shown here is derived from an EMBL/GenBank/DDBJ whole genome shotgun (WGS) entry which is preliminary data.</text>
</comment>
<evidence type="ECO:0000259" key="4">
    <source>
        <dbReference type="SMART" id="SM00838"/>
    </source>
</evidence>
<dbReference type="PANTHER" id="PTHR43261">
    <property type="entry name" value="TRANSLATION ELONGATION FACTOR G-RELATED"/>
    <property type="match status" value="1"/>
</dbReference>
<evidence type="ECO:0000256" key="1">
    <source>
        <dbReference type="ARBA" id="ARBA00022741"/>
    </source>
</evidence>
<accession>A0A9W7G4P8</accession>
<evidence type="ECO:0000313" key="5">
    <source>
        <dbReference type="EMBL" id="GMI32863.1"/>
    </source>
</evidence>
<dbReference type="GO" id="GO:0005739">
    <property type="term" value="C:mitochondrion"/>
    <property type="evidence" value="ECO:0007669"/>
    <property type="project" value="TreeGrafter"/>
</dbReference>
<dbReference type="PANTHER" id="PTHR43261:SF1">
    <property type="entry name" value="RIBOSOME-RELEASING FACTOR 2, MITOCHONDRIAL"/>
    <property type="match status" value="1"/>
</dbReference>
<dbReference type="InterPro" id="IPR035649">
    <property type="entry name" value="EFG_V"/>
</dbReference>
<dbReference type="GO" id="GO:0032790">
    <property type="term" value="P:ribosome disassembly"/>
    <property type="evidence" value="ECO:0007669"/>
    <property type="project" value="TreeGrafter"/>
</dbReference>
<keyword evidence="3" id="KW-0342">GTP-binding</keyword>
<dbReference type="FunFam" id="3.30.70.240:FF:000001">
    <property type="entry name" value="Elongation factor G"/>
    <property type="match status" value="1"/>
</dbReference>
<dbReference type="Proteomes" id="UP001165082">
    <property type="component" value="Unassembled WGS sequence"/>
</dbReference>
<dbReference type="OrthoDB" id="198619at2759"/>
<evidence type="ECO:0000256" key="2">
    <source>
        <dbReference type="ARBA" id="ARBA00022917"/>
    </source>
</evidence>
<gene>
    <name evidence="5" type="ORF">TrRE_jg10040</name>
</gene>
<dbReference type="Gene3D" id="3.30.230.10">
    <property type="match status" value="1"/>
</dbReference>
<keyword evidence="2" id="KW-0648">Protein biosynthesis</keyword>
<dbReference type="InterPro" id="IPR000640">
    <property type="entry name" value="EFG_V-like"/>
</dbReference>
<sequence length="209" mass="22155">MDNRVAFGRDAKRYLQIGGWQEEGGEEEGKEEEEEVVEEEALGDDGEEWEEAAGWNACTVAVVEGIKGSLQRGPVTGAAMTNVRVTVEDIETESGYSDQEAGTLRAAAAYAVGKIVREVNEGGGVEVIEPVMAVNVSVNGDAIGAVVSDFSTRGGQIEEVASLGDGDKQGLVGRVPLKKILGYSTKLRSLTAGSGVFTAEYFAHQRVQE</sequence>
<dbReference type="GO" id="GO:0005525">
    <property type="term" value="F:GTP binding"/>
    <property type="evidence" value="ECO:0007669"/>
    <property type="project" value="UniProtKB-KW"/>
</dbReference>
<dbReference type="InterPro" id="IPR014721">
    <property type="entry name" value="Ribsml_uS5_D2-typ_fold_subgr"/>
</dbReference>
<dbReference type="InterPro" id="IPR035647">
    <property type="entry name" value="EFG_III/V"/>
</dbReference>